<comment type="similarity">
    <text evidence="2">Belongs to the GSP F family.</text>
</comment>
<dbReference type="InterPro" id="IPR042094">
    <property type="entry name" value="T2SS_GspF_sf"/>
</dbReference>
<evidence type="ECO:0000259" key="8">
    <source>
        <dbReference type="Pfam" id="PF00482"/>
    </source>
</evidence>
<protein>
    <recommendedName>
        <fullName evidence="8">Type II secretion system protein GspF domain-containing protein</fullName>
    </recommendedName>
</protein>
<evidence type="ECO:0000256" key="4">
    <source>
        <dbReference type="ARBA" id="ARBA00022692"/>
    </source>
</evidence>
<dbReference type="PANTHER" id="PTHR30012:SF0">
    <property type="entry name" value="TYPE II SECRETION SYSTEM PROTEIN F-RELATED"/>
    <property type="match status" value="1"/>
</dbReference>
<keyword evidence="4 7" id="KW-0812">Transmembrane</keyword>
<sequence>MDLSLTRLLRKNKRLPASIQLSFLNRLSRSLSNGYSLLAALETLKWDKTLQSLAIEIIDQLKRGISFEQALERLSFHSLITTYIYFSKEHSDLEESILQCIDIYEQRLMYKKKFAQAIRYPIILTIIFTITFMFIQQKVLPYIMNLFQTGSGDSFFLMSIIHLFSILYISLVIIGVIIGITIICWKYWKHRLPISKQIRIYQAIPFYRSYLTLNTSFLFSTHFGSLLGTGLSIRDVLIILANQSKLPLLSYYATQLTESLNNGRHISMTMSELSFISPQLASIFQKNTNQEELKNDLTIYATFLTEEINQRIIKFITYIQPIFFIVLGLVIIMIYLSIMLPMYQLIETF</sequence>
<reference evidence="9" key="2">
    <citation type="submission" date="2020-09" db="EMBL/GenBank/DDBJ databases">
        <authorList>
            <person name="Sun Q."/>
            <person name="Zhou Y."/>
        </authorList>
    </citation>
    <scope>NUCLEOTIDE SEQUENCE</scope>
    <source>
        <strain evidence="9">CGMCC 1.12408</strain>
    </source>
</reference>
<feature type="transmembrane region" description="Helical" evidence="7">
    <location>
        <begin position="322"/>
        <end position="346"/>
    </location>
</feature>
<dbReference type="Pfam" id="PF00482">
    <property type="entry name" value="T2SSF"/>
    <property type="match status" value="2"/>
</dbReference>
<dbReference type="Gene3D" id="1.20.81.30">
    <property type="entry name" value="Type II secretion system (T2SS), domain F"/>
    <property type="match status" value="2"/>
</dbReference>
<name>A0A916W5Q1_9BACI</name>
<keyword evidence="10" id="KW-1185">Reference proteome</keyword>
<comment type="caution">
    <text evidence="9">The sequence shown here is derived from an EMBL/GenBank/DDBJ whole genome shotgun (WGS) entry which is preliminary data.</text>
</comment>
<evidence type="ECO:0000256" key="3">
    <source>
        <dbReference type="ARBA" id="ARBA00022475"/>
    </source>
</evidence>
<evidence type="ECO:0000313" key="9">
    <source>
        <dbReference type="EMBL" id="GGA68300.1"/>
    </source>
</evidence>
<evidence type="ECO:0000256" key="2">
    <source>
        <dbReference type="ARBA" id="ARBA00005745"/>
    </source>
</evidence>
<evidence type="ECO:0000256" key="7">
    <source>
        <dbReference type="SAM" id="Phobius"/>
    </source>
</evidence>
<accession>A0A916W5Q1</accession>
<gene>
    <name evidence="9" type="ORF">GCM10008025_10340</name>
</gene>
<evidence type="ECO:0000256" key="5">
    <source>
        <dbReference type="ARBA" id="ARBA00022989"/>
    </source>
</evidence>
<organism evidence="9 10">
    <name type="scientific">Ornithinibacillus halotolerans</name>
    <dbReference type="NCBI Taxonomy" id="1274357"/>
    <lineage>
        <taxon>Bacteria</taxon>
        <taxon>Bacillati</taxon>
        <taxon>Bacillota</taxon>
        <taxon>Bacilli</taxon>
        <taxon>Bacillales</taxon>
        <taxon>Bacillaceae</taxon>
        <taxon>Ornithinibacillus</taxon>
    </lineage>
</organism>
<dbReference type="EMBL" id="BMEY01000004">
    <property type="protein sequence ID" value="GGA68300.1"/>
    <property type="molecule type" value="Genomic_DNA"/>
</dbReference>
<keyword evidence="5 7" id="KW-1133">Transmembrane helix</keyword>
<feature type="transmembrane region" description="Helical" evidence="7">
    <location>
        <begin position="117"/>
        <end position="135"/>
    </location>
</feature>
<keyword evidence="3" id="KW-1003">Cell membrane</keyword>
<dbReference type="InterPro" id="IPR018076">
    <property type="entry name" value="T2SS_GspF_dom"/>
</dbReference>
<dbReference type="GO" id="GO:0005886">
    <property type="term" value="C:plasma membrane"/>
    <property type="evidence" value="ECO:0007669"/>
    <property type="project" value="UniProtKB-SubCell"/>
</dbReference>
<evidence type="ECO:0000256" key="6">
    <source>
        <dbReference type="ARBA" id="ARBA00023136"/>
    </source>
</evidence>
<evidence type="ECO:0000256" key="1">
    <source>
        <dbReference type="ARBA" id="ARBA00004651"/>
    </source>
</evidence>
<comment type="subcellular location">
    <subcellularLocation>
        <location evidence="1">Cell membrane</location>
        <topology evidence="1">Multi-pass membrane protein</topology>
    </subcellularLocation>
</comment>
<keyword evidence="6 7" id="KW-0472">Membrane</keyword>
<dbReference type="AlphaFoldDB" id="A0A916W5Q1"/>
<feature type="transmembrane region" description="Helical" evidence="7">
    <location>
        <begin position="155"/>
        <end position="188"/>
    </location>
</feature>
<dbReference type="InterPro" id="IPR047692">
    <property type="entry name" value="T4P_ComGB"/>
</dbReference>
<dbReference type="PRINTS" id="PR00812">
    <property type="entry name" value="BCTERIALGSPF"/>
</dbReference>
<dbReference type="PANTHER" id="PTHR30012">
    <property type="entry name" value="GENERAL SECRETION PATHWAY PROTEIN"/>
    <property type="match status" value="1"/>
</dbReference>
<dbReference type="InterPro" id="IPR003004">
    <property type="entry name" value="GspF/PilC"/>
</dbReference>
<proteinExistence type="inferred from homology"/>
<feature type="domain" description="Type II secretion system protein GspF" evidence="8">
    <location>
        <begin position="23"/>
        <end position="135"/>
    </location>
</feature>
<dbReference type="Proteomes" id="UP000613512">
    <property type="component" value="Unassembled WGS sequence"/>
</dbReference>
<reference evidence="9" key="1">
    <citation type="journal article" date="2014" name="Int. J. Syst. Evol. Microbiol.">
        <title>Complete genome sequence of Corynebacterium casei LMG S-19264T (=DSM 44701T), isolated from a smear-ripened cheese.</title>
        <authorList>
            <consortium name="US DOE Joint Genome Institute (JGI-PGF)"/>
            <person name="Walter F."/>
            <person name="Albersmeier A."/>
            <person name="Kalinowski J."/>
            <person name="Ruckert C."/>
        </authorList>
    </citation>
    <scope>NUCLEOTIDE SEQUENCE</scope>
    <source>
        <strain evidence="9">CGMCC 1.12408</strain>
    </source>
</reference>
<dbReference type="NCBIfam" id="NF041012">
    <property type="entry name" value="T4P_ComGB"/>
    <property type="match status" value="1"/>
</dbReference>
<evidence type="ECO:0000313" key="10">
    <source>
        <dbReference type="Proteomes" id="UP000613512"/>
    </source>
</evidence>
<feature type="domain" description="Type II secretion system protein GspF" evidence="8">
    <location>
        <begin position="219"/>
        <end position="341"/>
    </location>
</feature>